<accession>A0A3A3G419</accession>
<dbReference type="Pfam" id="PF13517">
    <property type="entry name" value="FG-GAP_3"/>
    <property type="match status" value="2"/>
</dbReference>
<feature type="domain" description="Peptidase metallopeptidase" evidence="3">
    <location>
        <begin position="37"/>
        <end position="225"/>
    </location>
</feature>
<organism evidence="4 5">
    <name type="scientific">Noviherbaspirillum saxi</name>
    <dbReference type="NCBI Taxonomy" id="2320863"/>
    <lineage>
        <taxon>Bacteria</taxon>
        <taxon>Pseudomonadati</taxon>
        <taxon>Pseudomonadota</taxon>
        <taxon>Betaproteobacteria</taxon>
        <taxon>Burkholderiales</taxon>
        <taxon>Oxalobacteraceae</taxon>
        <taxon>Noviherbaspirillum</taxon>
    </lineage>
</organism>
<feature type="chain" id="PRO_5017331342" description="Peptidase metallopeptidase domain-containing protein" evidence="2">
    <location>
        <begin position="22"/>
        <end position="561"/>
    </location>
</feature>
<dbReference type="GO" id="GO:0006508">
    <property type="term" value="P:proteolysis"/>
    <property type="evidence" value="ECO:0007669"/>
    <property type="project" value="InterPro"/>
</dbReference>
<dbReference type="Gene3D" id="2.40.128.340">
    <property type="match status" value="1"/>
</dbReference>
<dbReference type="PANTHER" id="PTHR46580">
    <property type="entry name" value="SENSOR KINASE-RELATED"/>
    <property type="match status" value="1"/>
</dbReference>
<name>A0A3A3G419_9BURK</name>
<dbReference type="GO" id="GO:0008237">
    <property type="term" value="F:metallopeptidase activity"/>
    <property type="evidence" value="ECO:0007669"/>
    <property type="project" value="InterPro"/>
</dbReference>
<dbReference type="Gene3D" id="1.10.10.1280">
    <property type="entry name" value="Alpha-helical porin B/porin C"/>
    <property type="match status" value="3"/>
</dbReference>
<gene>
    <name evidence="4" type="ORF">D3871_28020</name>
</gene>
<dbReference type="InterPro" id="IPR028994">
    <property type="entry name" value="Integrin_alpha_N"/>
</dbReference>
<dbReference type="SUPFAM" id="SSF55486">
    <property type="entry name" value="Metalloproteases ('zincins'), catalytic domain"/>
    <property type="match status" value="1"/>
</dbReference>
<dbReference type="GO" id="GO:0008270">
    <property type="term" value="F:zinc ion binding"/>
    <property type="evidence" value="ECO:0007669"/>
    <property type="project" value="InterPro"/>
</dbReference>
<dbReference type="EMBL" id="QYUO01000003">
    <property type="protein sequence ID" value="RJF92813.1"/>
    <property type="molecule type" value="Genomic_DNA"/>
</dbReference>
<proteinExistence type="predicted"/>
<dbReference type="InterPro" id="IPR041910">
    <property type="entry name" value="Alpha_h_PorB/PorC"/>
</dbReference>
<dbReference type="AlphaFoldDB" id="A0A3A3G419"/>
<feature type="signal peptide" evidence="2">
    <location>
        <begin position="1"/>
        <end position="21"/>
    </location>
</feature>
<dbReference type="SMART" id="SM00235">
    <property type="entry name" value="ZnMc"/>
    <property type="match status" value="1"/>
</dbReference>
<dbReference type="SUPFAM" id="SSF69318">
    <property type="entry name" value="Integrin alpha N-terminal domain"/>
    <property type="match status" value="1"/>
</dbReference>
<dbReference type="Proteomes" id="UP000265955">
    <property type="component" value="Unassembled WGS sequence"/>
</dbReference>
<evidence type="ECO:0000313" key="5">
    <source>
        <dbReference type="Proteomes" id="UP000265955"/>
    </source>
</evidence>
<dbReference type="OrthoDB" id="5481797at2"/>
<sequence length="561" mass="60457">MKKCILVGTLLITAGAGRLHAAENVGKTTQPLTADKTITLWTSNNNTVPVCWETAGYDREKKIVKEAVQGTWEFHANINFTGWDTCPTEGEASHVRMRIDSYGDENAGAMGRAPVFGTGALSKPAEKRTGVIFQFKPDGKADQSRVEYIAAHEFGHILGFMHEQDGAGNVEGPAHCAQITGTGDNAKPVTEYDRDSVMNYCNKFGNMRGDLTDIDIKGAHEVYGIRRHNLASRNSCSSSLIKQASSLAAPWNDGGAATFAVFPSDRTKFLYHSQWNVKDGGWMDNAKWMAGDFNGDGLTDIGAAWNNGGTNVLTVRQSTGSAFTHTHWLVNAGGWMDSTVWLPGDFNGDGRTDIAGVWNDGGSVTIAVFLSDGTKFPGWTQWSVKDGGWMDNVKWVAGDFNGDGRTDIGAAWNNGGQTTLTVRPSTGSGFGHVHWLADAGDWTESGTFVAGDFNADGRADIVRLWEDLGKTSSQVYLSSGTQFQAPVAWTTRDGGWGSEVKWTAADFDGDGLTDLNATWNHGGTNVLTVRRSTGSAFNAAHWSTNAGGWMDSTAWCAGRFN</sequence>
<dbReference type="InterPro" id="IPR013517">
    <property type="entry name" value="FG-GAP"/>
</dbReference>
<dbReference type="Gene3D" id="3.40.390.10">
    <property type="entry name" value="Collagenase (Catalytic Domain)"/>
    <property type="match status" value="1"/>
</dbReference>
<dbReference type="InterPro" id="IPR024079">
    <property type="entry name" value="MetalloPept_cat_dom_sf"/>
</dbReference>
<keyword evidence="1 2" id="KW-0732">Signal</keyword>
<dbReference type="InterPro" id="IPR006026">
    <property type="entry name" value="Peptidase_Metallo"/>
</dbReference>
<protein>
    <recommendedName>
        <fullName evidence="3">Peptidase metallopeptidase domain-containing protein</fullName>
    </recommendedName>
</protein>
<evidence type="ECO:0000256" key="2">
    <source>
        <dbReference type="SAM" id="SignalP"/>
    </source>
</evidence>
<keyword evidence="5" id="KW-1185">Reference proteome</keyword>
<evidence type="ECO:0000259" key="3">
    <source>
        <dbReference type="SMART" id="SM00235"/>
    </source>
</evidence>
<comment type="caution">
    <text evidence="4">The sequence shown here is derived from an EMBL/GenBank/DDBJ whole genome shotgun (WGS) entry which is preliminary data.</text>
</comment>
<reference evidence="5" key="1">
    <citation type="submission" date="2018-09" db="EMBL/GenBank/DDBJ databases">
        <authorList>
            <person name="Zhu H."/>
        </authorList>
    </citation>
    <scope>NUCLEOTIDE SEQUENCE [LARGE SCALE GENOMIC DNA]</scope>
    <source>
        <strain evidence="5">K1R23-30</strain>
    </source>
</reference>
<evidence type="ECO:0000313" key="4">
    <source>
        <dbReference type="EMBL" id="RJF92813.1"/>
    </source>
</evidence>
<evidence type="ECO:0000256" key="1">
    <source>
        <dbReference type="ARBA" id="ARBA00022729"/>
    </source>
</evidence>